<reference evidence="2 3" key="1">
    <citation type="submission" date="2021-07" db="EMBL/GenBank/DDBJ databases">
        <authorList>
            <consortium name="Genoscope - CEA"/>
            <person name="William W."/>
        </authorList>
    </citation>
    <scope>NUCLEOTIDE SEQUENCE [LARGE SCALE GENOMIC DNA]</scope>
</reference>
<feature type="compositionally biased region" description="Basic and acidic residues" evidence="1">
    <location>
        <begin position="69"/>
        <end position="82"/>
    </location>
</feature>
<dbReference type="EMBL" id="LS974622">
    <property type="protein sequence ID" value="CAG7870129.1"/>
    <property type="molecule type" value="Genomic_DNA"/>
</dbReference>
<evidence type="ECO:0000313" key="3">
    <source>
        <dbReference type="Proteomes" id="UP000694005"/>
    </source>
</evidence>
<sequence length="303" mass="34220">MVESVMVPKLEQKLFQIKGDIIQSIETMLKNQHQDPVINSKSQPSSVQDLNNSNPTSNDTETKTFVQDEPPHFPESNIHDSPTRGLSSDISGLTPPPNVTSLENQMEHLPASKTVKFRPQLMIMALRDPFPFFENPSFSLGLAQEEQQDHTDGRSSQEPETVEEGSQVKLAQRRKSLRLQNFLDSTLLLFTSAEQMSEMELFPVIEILSFSLGLSQEDNNDDLVNGSAAEQVAVEKDNPFDLQECKRGKRQKTVTHGLVDVFQCSPDILNRARESQMVVYGKTVSWEYTQKYTKLAQKLKSHL</sequence>
<name>A0A8D9D9D8_BRACM</name>
<protein>
    <submittedName>
        <fullName evidence="2">Uncharacterized protein</fullName>
    </submittedName>
</protein>
<feature type="region of interest" description="Disordered" evidence="1">
    <location>
        <begin position="144"/>
        <end position="168"/>
    </location>
</feature>
<evidence type="ECO:0000313" key="2">
    <source>
        <dbReference type="EMBL" id="CAG7870129.1"/>
    </source>
</evidence>
<proteinExistence type="predicted"/>
<evidence type="ECO:0000256" key="1">
    <source>
        <dbReference type="SAM" id="MobiDB-lite"/>
    </source>
</evidence>
<feature type="compositionally biased region" description="Polar residues" evidence="1">
    <location>
        <begin position="37"/>
        <end position="65"/>
    </location>
</feature>
<organism evidence="2 3">
    <name type="scientific">Brassica campestris</name>
    <name type="common">Field mustard</name>
    <dbReference type="NCBI Taxonomy" id="3711"/>
    <lineage>
        <taxon>Eukaryota</taxon>
        <taxon>Viridiplantae</taxon>
        <taxon>Streptophyta</taxon>
        <taxon>Embryophyta</taxon>
        <taxon>Tracheophyta</taxon>
        <taxon>Spermatophyta</taxon>
        <taxon>Magnoliopsida</taxon>
        <taxon>eudicotyledons</taxon>
        <taxon>Gunneridae</taxon>
        <taxon>Pentapetalae</taxon>
        <taxon>rosids</taxon>
        <taxon>malvids</taxon>
        <taxon>Brassicales</taxon>
        <taxon>Brassicaceae</taxon>
        <taxon>Brassiceae</taxon>
        <taxon>Brassica</taxon>
    </lineage>
</organism>
<feature type="region of interest" description="Disordered" evidence="1">
    <location>
        <begin position="33"/>
        <end position="102"/>
    </location>
</feature>
<dbReference type="AlphaFoldDB" id="A0A8D9D9D8"/>
<feature type="compositionally biased region" description="Basic and acidic residues" evidence="1">
    <location>
        <begin position="147"/>
        <end position="157"/>
    </location>
</feature>
<dbReference type="Proteomes" id="UP000694005">
    <property type="component" value="Chromosome A06"/>
</dbReference>
<accession>A0A8D9D9D8</accession>
<gene>
    <name evidence="2" type="ORF">BRAPAZ1V2_A06P23690.2</name>
</gene>
<dbReference type="Gramene" id="A06p23690.2_BraZ1">
    <property type="protein sequence ID" value="A06p23690.2_BraZ1.CDS"/>
    <property type="gene ID" value="A06g23690.2_BraZ1"/>
</dbReference>